<organism evidence="5 6">
    <name type="scientific">Aspergillus tanneri</name>
    <dbReference type="NCBI Taxonomy" id="1220188"/>
    <lineage>
        <taxon>Eukaryota</taxon>
        <taxon>Fungi</taxon>
        <taxon>Dikarya</taxon>
        <taxon>Ascomycota</taxon>
        <taxon>Pezizomycotina</taxon>
        <taxon>Eurotiomycetes</taxon>
        <taxon>Eurotiomycetidae</taxon>
        <taxon>Eurotiales</taxon>
        <taxon>Aspergillaceae</taxon>
        <taxon>Aspergillus</taxon>
        <taxon>Aspergillus subgen. Circumdati</taxon>
    </lineage>
</organism>
<name>A0A4S3JNE4_9EURO</name>
<dbReference type="Pfam" id="PF02666">
    <property type="entry name" value="PS_Dcarbxylase"/>
    <property type="match status" value="1"/>
</dbReference>
<dbReference type="PANTHER" id="PTHR10067:SF9">
    <property type="entry name" value="PHOSPHATIDYLSERINE DECARBOXYLASE FAMILY PROTEIN (AFU_ORTHOLOGUE AFUA_7G01730)"/>
    <property type="match status" value="1"/>
</dbReference>
<evidence type="ECO:0000259" key="4">
    <source>
        <dbReference type="Pfam" id="PF12588"/>
    </source>
</evidence>
<dbReference type="Pfam" id="PF12588">
    <property type="entry name" value="PSDC"/>
    <property type="match status" value="1"/>
</dbReference>
<keyword evidence="6" id="KW-1185">Reference proteome</keyword>
<proteinExistence type="predicted"/>
<dbReference type="EMBL" id="SOSA01000184">
    <property type="protein sequence ID" value="THC94881.1"/>
    <property type="molecule type" value="Genomic_DNA"/>
</dbReference>
<accession>A0A4S3JNE4</accession>
<dbReference type="InterPro" id="IPR003817">
    <property type="entry name" value="PS_Dcarbxylase"/>
</dbReference>
<reference evidence="5 6" key="1">
    <citation type="submission" date="2019-03" db="EMBL/GenBank/DDBJ databases">
        <title>The genome sequence of a newly discovered highly antifungal drug resistant Aspergillus species, Aspergillus tanneri NIH 1004.</title>
        <authorList>
            <person name="Mounaud S."/>
            <person name="Singh I."/>
            <person name="Joardar V."/>
            <person name="Pakala S."/>
            <person name="Pakala S."/>
            <person name="Venepally P."/>
            <person name="Hoover J."/>
            <person name="Nierman W."/>
            <person name="Chung J."/>
            <person name="Losada L."/>
        </authorList>
    </citation>
    <scope>NUCLEOTIDE SEQUENCE [LARGE SCALE GENOMIC DNA]</scope>
    <source>
        <strain evidence="5 6">NIH1004</strain>
    </source>
</reference>
<dbReference type="GO" id="GO:0004609">
    <property type="term" value="F:phosphatidylserine decarboxylase activity"/>
    <property type="evidence" value="ECO:0007669"/>
    <property type="project" value="InterPro"/>
</dbReference>
<evidence type="ECO:0000256" key="1">
    <source>
        <dbReference type="ARBA" id="ARBA00022793"/>
    </source>
</evidence>
<dbReference type="InterPro" id="IPR022237">
    <property type="entry name" value="PsiD-like"/>
</dbReference>
<keyword evidence="2" id="KW-0456">Lyase</keyword>
<evidence type="ECO:0000313" key="6">
    <source>
        <dbReference type="Proteomes" id="UP000308092"/>
    </source>
</evidence>
<dbReference type="STRING" id="1220188.A0A4S3JNE4"/>
<feature type="chain" id="PRO_5020814673" description="L-tryptophan decarboxylase PsiD-like domain-containing protein" evidence="3">
    <location>
        <begin position="19"/>
        <end position="467"/>
    </location>
</feature>
<feature type="domain" description="L-tryptophan decarboxylase PsiD-like" evidence="4">
    <location>
        <begin position="72"/>
        <end position="210"/>
    </location>
</feature>
<dbReference type="AlphaFoldDB" id="A0A4S3JNE4"/>
<keyword evidence="1" id="KW-0210">Decarboxylase</keyword>
<dbReference type="GO" id="GO:0006646">
    <property type="term" value="P:phosphatidylethanolamine biosynthetic process"/>
    <property type="evidence" value="ECO:0007669"/>
    <property type="project" value="TreeGrafter"/>
</dbReference>
<comment type="caution">
    <text evidence="5">The sequence shown here is derived from an EMBL/GenBank/DDBJ whole genome shotgun (WGS) entry which is preliminary data.</text>
</comment>
<evidence type="ECO:0000256" key="2">
    <source>
        <dbReference type="ARBA" id="ARBA00023239"/>
    </source>
</evidence>
<sequence length="467" mass="51747">MRLNAVFWIPAILQGAVFAPNGVYGSQGGNDMFSVNDLPQRPDMWMLQDVQSHKRWLSNIIEDVDRNPRLLHPVMKEFQEFIETNPRIYMLFSAMFQEIPNAPLYSNDLNGYPRLRDYQHMLQVLNSVVGSAPSWNNTSPHPSFMPVPINAVLAWAMGTPSGFSAFIDPAVNVMLKKVLDKWGTYLQSPASASVLDGGPTGWLGETAIHNLTVVGNAGRTNYTFCEMYVCDPRSPHHGFGSWDDFFTRSFREGIRPVDSPDDNSVIANPCESQPYNIVQHIKARDEFWLKGQTYSVIDMLGQDPLADHFVGGVIYQALLTAMSYHRWHAPVSGRIVKAYVIPGTYYSIPLSRGVGNVFNHSQEINIAGQMDAYAYTTAMATRGLIFIESDNPDIGIVAFIGVGLADVSSCEITVKAGDRVKKGDEIGMFHYGGSTSVLMLRNGVNATGFPMRGNVNIPVRSRLAVVQ</sequence>
<evidence type="ECO:0000256" key="3">
    <source>
        <dbReference type="SAM" id="SignalP"/>
    </source>
</evidence>
<dbReference type="VEuPathDB" id="FungiDB:EYZ11_005643"/>
<keyword evidence="3" id="KW-0732">Signal</keyword>
<feature type="signal peptide" evidence="3">
    <location>
        <begin position="1"/>
        <end position="18"/>
    </location>
</feature>
<gene>
    <name evidence="5" type="ORF">EYZ11_005643</name>
</gene>
<dbReference type="GO" id="GO:0005739">
    <property type="term" value="C:mitochondrion"/>
    <property type="evidence" value="ECO:0007669"/>
    <property type="project" value="TreeGrafter"/>
</dbReference>
<protein>
    <recommendedName>
        <fullName evidence="4">L-tryptophan decarboxylase PsiD-like domain-containing protein</fullName>
    </recommendedName>
</protein>
<evidence type="ECO:0000313" key="5">
    <source>
        <dbReference type="EMBL" id="THC94881.1"/>
    </source>
</evidence>
<dbReference type="PANTHER" id="PTHR10067">
    <property type="entry name" value="PHOSPHATIDYLSERINE DECARBOXYLASE"/>
    <property type="match status" value="1"/>
</dbReference>
<dbReference type="Proteomes" id="UP000308092">
    <property type="component" value="Unassembled WGS sequence"/>
</dbReference>